<evidence type="ECO:0000313" key="1">
    <source>
        <dbReference type="EMBL" id="OAP40618.1"/>
    </source>
</evidence>
<dbReference type="EMBL" id="LPUX01000053">
    <property type="protein sequence ID" value="OAP40618.1"/>
    <property type="molecule type" value="Genomic_DNA"/>
</dbReference>
<dbReference type="InterPro" id="IPR029021">
    <property type="entry name" value="Prot-tyrosine_phosphatase-like"/>
</dbReference>
<dbReference type="Gene3D" id="3.90.190.10">
    <property type="entry name" value="Protein tyrosine phosphatase superfamily"/>
    <property type="match status" value="1"/>
</dbReference>
<dbReference type="STRING" id="1472378.AU381_01535"/>
<reference evidence="1 2" key="1">
    <citation type="journal article" date="2016" name="Int. J. Syst. Evol. Microbiol.">
        <title>Ensifer glycinis sp. nov., an novel rhizobial species associated with Glycine spp.</title>
        <authorList>
            <person name="Yan H."/>
            <person name="Yan J."/>
            <person name="Sui X.H."/>
            <person name="Wang E.T."/>
            <person name="Chen W.X."/>
            <person name="Zhang X.X."/>
            <person name="Chen W.F."/>
        </authorList>
    </citation>
    <scope>NUCLEOTIDE SEQUENCE [LARGE SCALE GENOMIC DNA]</scope>
    <source>
        <strain evidence="1 2">CCBAU 23380</strain>
    </source>
</reference>
<keyword evidence="2" id="KW-1185">Reference proteome</keyword>
<dbReference type="AlphaFoldDB" id="A0A178XZ74"/>
<protein>
    <submittedName>
        <fullName evidence="1">Protein tyrosine phosphatase</fullName>
    </submittedName>
</protein>
<evidence type="ECO:0000313" key="2">
    <source>
        <dbReference type="Proteomes" id="UP000094025"/>
    </source>
</evidence>
<name>A0A178XZ74_9HYPH</name>
<comment type="caution">
    <text evidence="1">The sequence shown here is derived from an EMBL/GenBank/DDBJ whole genome shotgun (WGS) entry which is preliminary data.</text>
</comment>
<gene>
    <name evidence="1" type="ORF">AU381_01535</name>
</gene>
<sequence length="179" mass="19274">MAGIVVSPLGRIAEMAVRHGCREMLSLVAKGQDFHRPGIIDRDKHLTIGVNDISFAGTGDLIAPQEAHVAQIIDFARNWDRSRPLLVHCWMGVSRSPAAALIAALAVEPDQDDDALAKRLRLASPFATPNTRIVEIGDEALSRRGRLVAAVKAIGRGADADGNAPFLLPLLPENQRHAD</sequence>
<organism evidence="1 2">
    <name type="scientific">Sinorhizobium glycinis</name>
    <dbReference type="NCBI Taxonomy" id="1472378"/>
    <lineage>
        <taxon>Bacteria</taxon>
        <taxon>Pseudomonadati</taxon>
        <taxon>Pseudomonadota</taxon>
        <taxon>Alphaproteobacteria</taxon>
        <taxon>Hyphomicrobiales</taxon>
        <taxon>Rhizobiaceae</taxon>
        <taxon>Sinorhizobium/Ensifer group</taxon>
        <taxon>Sinorhizobium</taxon>
    </lineage>
</organism>
<dbReference type="PROSITE" id="PS00383">
    <property type="entry name" value="TYR_PHOSPHATASE_1"/>
    <property type="match status" value="1"/>
</dbReference>
<proteinExistence type="predicted"/>
<dbReference type="RefSeq" id="WP_064240926.1">
    <property type="nucleotide sequence ID" value="NZ_LPUX01000053.1"/>
</dbReference>
<dbReference type="SUPFAM" id="SSF52799">
    <property type="entry name" value="(Phosphotyrosine protein) phosphatases II"/>
    <property type="match status" value="1"/>
</dbReference>
<dbReference type="InterPro" id="IPR016130">
    <property type="entry name" value="Tyr_Pase_AS"/>
</dbReference>
<dbReference type="Proteomes" id="UP000094025">
    <property type="component" value="Unassembled WGS sequence"/>
</dbReference>
<accession>A0A178XZ74</accession>
<dbReference type="OrthoDB" id="9794527at2"/>